<dbReference type="PANTHER" id="PTHR43133:SF51">
    <property type="entry name" value="RNA POLYMERASE SIGMA FACTOR"/>
    <property type="match status" value="1"/>
</dbReference>
<keyword evidence="10" id="KW-1185">Reference proteome</keyword>
<feature type="domain" description="RNA polymerase sigma-70 region 2" evidence="7">
    <location>
        <begin position="26"/>
        <end position="93"/>
    </location>
</feature>
<dbReference type="AlphaFoldDB" id="A0A6M1RV62"/>
<reference evidence="9 10" key="1">
    <citation type="submission" date="2020-02" db="EMBL/GenBank/DDBJ databases">
        <title>Draft genome sequence of Limisphaera ngatamarikiensis NGM72.4T, a thermophilic Verrucomicrobia grouped in subdivision 3.</title>
        <authorList>
            <person name="Carere C.R."/>
            <person name="Steen J."/>
            <person name="Hugenholtz P."/>
            <person name="Stott M.B."/>
        </authorList>
    </citation>
    <scope>NUCLEOTIDE SEQUENCE [LARGE SCALE GENOMIC DNA]</scope>
    <source>
        <strain evidence="9 10">NGM72.4</strain>
    </source>
</reference>
<dbReference type="InterPro" id="IPR014284">
    <property type="entry name" value="RNA_pol_sigma-70_dom"/>
</dbReference>
<dbReference type="PANTHER" id="PTHR43133">
    <property type="entry name" value="RNA POLYMERASE ECF-TYPE SIGMA FACTO"/>
    <property type="match status" value="1"/>
</dbReference>
<evidence type="ECO:0000256" key="4">
    <source>
        <dbReference type="ARBA" id="ARBA00023125"/>
    </source>
</evidence>
<sequence length="201" mass="23460">MGDDGQWTEELWERARAGDPVVWDRLFRRYQLPLFVWVREMVQNEADALDIVQETFMRAIRHVGELRDPARVGAWLFRIARQRCWDCLRRRGREQGRTAVPAEEELEGTVPMADSEPLPDQWLIRREDEARFFRALAALPEPQRAVVVLHFLEEFPLEEIAAILDVPVGTVKSRLYHARRRLRAECAEMLNQSGSTHENSA</sequence>
<evidence type="ECO:0000259" key="8">
    <source>
        <dbReference type="Pfam" id="PF08281"/>
    </source>
</evidence>
<dbReference type="PROSITE" id="PS01063">
    <property type="entry name" value="SIGMA70_ECF"/>
    <property type="match status" value="1"/>
</dbReference>
<dbReference type="Proteomes" id="UP000477311">
    <property type="component" value="Unassembled WGS sequence"/>
</dbReference>
<dbReference type="RefSeq" id="WP_165106223.1">
    <property type="nucleotide sequence ID" value="NZ_JAAKYA010000027.1"/>
</dbReference>
<evidence type="ECO:0000256" key="2">
    <source>
        <dbReference type="ARBA" id="ARBA00023015"/>
    </source>
</evidence>
<keyword evidence="2 6" id="KW-0805">Transcription regulation</keyword>
<dbReference type="GO" id="GO:0016987">
    <property type="term" value="F:sigma factor activity"/>
    <property type="evidence" value="ECO:0007669"/>
    <property type="project" value="UniProtKB-KW"/>
</dbReference>
<evidence type="ECO:0000256" key="3">
    <source>
        <dbReference type="ARBA" id="ARBA00023082"/>
    </source>
</evidence>
<dbReference type="GO" id="GO:0003677">
    <property type="term" value="F:DNA binding"/>
    <property type="evidence" value="ECO:0007669"/>
    <property type="project" value="UniProtKB-KW"/>
</dbReference>
<dbReference type="GO" id="GO:0006352">
    <property type="term" value="P:DNA-templated transcription initiation"/>
    <property type="evidence" value="ECO:0007669"/>
    <property type="project" value="InterPro"/>
</dbReference>
<dbReference type="InterPro" id="IPR013324">
    <property type="entry name" value="RNA_pol_sigma_r3/r4-like"/>
</dbReference>
<dbReference type="Pfam" id="PF08281">
    <property type="entry name" value="Sigma70_r4_2"/>
    <property type="match status" value="1"/>
</dbReference>
<evidence type="ECO:0000259" key="7">
    <source>
        <dbReference type="Pfam" id="PF04542"/>
    </source>
</evidence>
<evidence type="ECO:0000313" key="10">
    <source>
        <dbReference type="Proteomes" id="UP000477311"/>
    </source>
</evidence>
<dbReference type="InterPro" id="IPR036388">
    <property type="entry name" value="WH-like_DNA-bd_sf"/>
</dbReference>
<dbReference type="NCBIfam" id="TIGR02937">
    <property type="entry name" value="sigma70-ECF"/>
    <property type="match status" value="1"/>
</dbReference>
<dbReference type="InterPro" id="IPR007627">
    <property type="entry name" value="RNA_pol_sigma70_r2"/>
</dbReference>
<dbReference type="Gene3D" id="1.10.10.10">
    <property type="entry name" value="Winged helix-like DNA-binding domain superfamily/Winged helix DNA-binding domain"/>
    <property type="match status" value="1"/>
</dbReference>
<dbReference type="EMBL" id="JAAKYA010000027">
    <property type="protein sequence ID" value="NGO38642.1"/>
    <property type="molecule type" value="Genomic_DNA"/>
</dbReference>
<feature type="domain" description="RNA polymerase sigma factor 70 region 4 type 2" evidence="8">
    <location>
        <begin position="134"/>
        <end position="182"/>
    </location>
</feature>
<dbReference type="CDD" id="cd06171">
    <property type="entry name" value="Sigma70_r4"/>
    <property type="match status" value="1"/>
</dbReference>
<evidence type="ECO:0000256" key="6">
    <source>
        <dbReference type="RuleBase" id="RU000716"/>
    </source>
</evidence>
<name>A0A6M1RV62_9BACT</name>
<dbReference type="SUPFAM" id="SSF88659">
    <property type="entry name" value="Sigma3 and sigma4 domains of RNA polymerase sigma factors"/>
    <property type="match status" value="1"/>
</dbReference>
<accession>A0A6M1RV62</accession>
<dbReference type="InterPro" id="IPR013249">
    <property type="entry name" value="RNA_pol_sigma70_r4_t2"/>
</dbReference>
<protein>
    <recommendedName>
        <fullName evidence="6">RNA polymerase sigma factor</fullName>
    </recommendedName>
</protein>
<comment type="similarity">
    <text evidence="1 6">Belongs to the sigma-70 factor family. ECF subfamily.</text>
</comment>
<keyword evidence="3 6" id="KW-0731">Sigma factor</keyword>
<dbReference type="InterPro" id="IPR000838">
    <property type="entry name" value="RNA_pol_sigma70_ECF_CS"/>
</dbReference>
<comment type="caution">
    <text evidence="9">The sequence shown here is derived from an EMBL/GenBank/DDBJ whole genome shotgun (WGS) entry which is preliminary data.</text>
</comment>
<gene>
    <name evidence="9" type="ORF">G4L39_04405</name>
</gene>
<dbReference type="InterPro" id="IPR039425">
    <property type="entry name" value="RNA_pol_sigma-70-like"/>
</dbReference>
<dbReference type="InterPro" id="IPR013325">
    <property type="entry name" value="RNA_pol_sigma_r2"/>
</dbReference>
<evidence type="ECO:0000256" key="5">
    <source>
        <dbReference type="ARBA" id="ARBA00023163"/>
    </source>
</evidence>
<proteinExistence type="inferred from homology"/>
<evidence type="ECO:0000256" key="1">
    <source>
        <dbReference type="ARBA" id="ARBA00010641"/>
    </source>
</evidence>
<keyword evidence="5 6" id="KW-0804">Transcription</keyword>
<organism evidence="9 10">
    <name type="scientific">Limisphaera ngatamarikiensis</name>
    <dbReference type="NCBI Taxonomy" id="1324935"/>
    <lineage>
        <taxon>Bacteria</taxon>
        <taxon>Pseudomonadati</taxon>
        <taxon>Verrucomicrobiota</taxon>
        <taxon>Verrucomicrobiia</taxon>
        <taxon>Limisphaerales</taxon>
        <taxon>Limisphaeraceae</taxon>
        <taxon>Limisphaera</taxon>
    </lineage>
</organism>
<dbReference type="Pfam" id="PF04542">
    <property type="entry name" value="Sigma70_r2"/>
    <property type="match status" value="1"/>
</dbReference>
<keyword evidence="4 6" id="KW-0238">DNA-binding</keyword>
<dbReference type="SUPFAM" id="SSF88946">
    <property type="entry name" value="Sigma2 domain of RNA polymerase sigma factors"/>
    <property type="match status" value="1"/>
</dbReference>
<dbReference type="Gene3D" id="1.10.1740.10">
    <property type="match status" value="1"/>
</dbReference>
<evidence type="ECO:0000313" key="9">
    <source>
        <dbReference type="EMBL" id="NGO38642.1"/>
    </source>
</evidence>